<dbReference type="Proteomes" id="UP000036958">
    <property type="component" value="Unassembled WGS sequence"/>
</dbReference>
<keyword evidence="3" id="KW-1185">Reference proteome</keyword>
<dbReference type="RefSeq" id="WP_082326371.1">
    <property type="nucleotide sequence ID" value="NZ_LGIA01000127.1"/>
</dbReference>
<gene>
    <name evidence="2" type="ORF">NC99_17180</name>
</gene>
<dbReference type="PATRIC" id="fig|1409788.3.peg.1782"/>
<evidence type="ECO:0000259" key="1">
    <source>
        <dbReference type="Pfam" id="PF06439"/>
    </source>
</evidence>
<organism evidence="2 3">
    <name type="scientific">Sunxiuqinia dokdonensis</name>
    <dbReference type="NCBI Taxonomy" id="1409788"/>
    <lineage>
        <taxon>Bacteria</taxon>
        <taxon>Pseudomonadati</taxon>
        <taxon>Bacteroidota</taxon>
        <taxon>Bacteroidia</taxon>
        <taxon>Marinilabiliales</taxon>
        <taxon>Prolixibacteraceae</taxon>
        <taxon>Sunxiuqinia</taxon>
    </lineage>
</organism>
<dbReference type="GO" id="GO:0016787">
    <property type="term" value="F:hydrolase activity"/>
    <property type="evidence" value="ECO:0007669"/>
    <property type="project" value="InterPro"/>
</dbReference>
<evidence type="ECO:0000313" key="3">
    <source>
        <dbReference type="Proteomes" id="UP000036958"/>
    </source>
</evidence>
<accession>A0A0L8VAF4</accession>
<proteinExistence type="predicted"/>
<protein>
    <recommendedName>
        <fullName evidence="1">3-keto-alpha-glucoside-1,2-lyase/3-keto-2-hydroxy-glucal hydratase domain-containing protein</fullName>
    </recommendedName>
</protein>
<dbReference type="STRING" id="1409788.NC99_17180"/>
<dbReference type="EMBL" id="LGIA01000127">
    <property type="protein sequence ID" value="KOH45465.1"/>
    <property type="molecule type" value="Genomic_DNA"/>
</dbReference>
<dbReference type="Gene3D" id="2.60.120.560">
    <property type="entry name" value="Exo-inulinase, domain 1"/>
    <property type="match status" value="1"/>
</dbReference>
<dbReference type="Pfam" id="PF06439">
    <property type="entry name" value="3keto-disac_hyd"/>
    <property type="match status" value="1"/>
</dbReference>
<dbReference type="OrthoDB" id="190957at2"/>
<evidence type="ECO:0000313" key="2">
    <source>
        <dbReference type="EMBL" id="KOH45465.1"/>
    </source>
</evidence>
<sequence>MKSSAILSFVVLFVCIGISGLCNTNKAESMTKGPQDQIDGFLGQWTFDFGNSAVGWLQVRQEDGYLDADLMWGGGGVFYGLPYVYVSGDALYLGRNPRKATLAKDTQGNATITRDYPTWIELKRDGDKINGFYLSPKVTGLGVDSVFIDGTRLPDVPPAPDLKNLKYGKPIQLIENKNNLKGWRLIEDHLANGWSVTDGILTNNPVQKEGAAPIRYGNLRTEKVFEDFNLKLEVNAPQGSNSGVYLRGMYEVQVADSYERPLTWGGSMGAIFTRILPTVKAEKPAGEWQTLDITLCDRHVTVVLNGTTIINNQPVHGATGGAIQSDVFAPGPIYLQGDHTGISFRNLVLTPIIK</sequence>
<dbReference type="InterPro" id="IPR010496">
    <property type="entry name" value="AL/BT2_dom"/>
</dbReference>
<comment type="caution">
    <text evidence="2">The sequence shown here is derived from an EMBL/GenBank/DDBJ whole genome shotgun (WGS) entry which is preliminary data.</text>
</comment>
<feature type="domain" description="3-keto-alpha-glucoside-1,2-lyase/3-keto-2-hydroxy-glucal hydratase" evidence="1">
    <location>
        <begin position="173"/>
        <end position="348"/>
    </location>
</feature>
<name>A0A0L8VAF4_9BACT</name>
<dbReference type="AlphaFoldDB" id="A0A0L8VAF4"/>
<reference evidence="3" key="1">
    <citation type="submission" date="2015-07" db="EMBL/GenBank/DDBJ databases">
        <title>Genome sequencing of Sunxiuqinia dokdonensis strain SK.</title>
        <authorList>
            <person name="Ahn S."/>
            <person name="Kim B.-C."/>
        </authorList>
    </citation>
    <scope>NUCLEOTIDE SEQUENCE [LARGE SCALE GENOMIC DNA]</scope>
    <source>
        <strain evidence="3">SK</strain>
    </source>
</reference>